<name>A0A1I2JF03_9ACTN</name>
<reference evidence="3" key="1">
    <citation type="submission" date="2016-10" db="EMBL/GenBank/DDBJ databases">
        <authorList>
            <person name="Varghese N."/>
            <person name="Submissions S."/>
        </authorList>
    </citation>
    <scope>NUCLEOTIDE SEQUENCE [LARGE SCALE GENOMIC DNA]</scope>
    <source>
        <strain evidence="3">DSM 46838</strain>
    </source>
</reference>
<evidence type="ECO:0000256" key="1">
    <source>
        <dbReference type="SAM" id="MobiDB-lite"/>
    </source>
</evidence>
<evidence type="ECO:0000313" key="2">
    <source>
        <dbReference type="EMBL" id="SFF53134.1"/>
    </source>
</evidence>
<dbReference type="AlphaFoldDB" id="A0A1I2JF03"/>
<protein>
    <submittedName>
        <fullName evidence="2">Uncharacterized protein</fullName>
    </submittedName>
</protein>
<dbReference type="EMBL" id="FOND01000016">
    <property type="protein sequence ID" value="SFF53134.1"/>
    <property type="molecule type" value="Genomic_DNA"/>
</dbReference>
<organism evidence="2 3">
    <name type="scientific">Blastococcus tunisiensis</name>
    <dbReference type="NCBI Taxonomy" id="1798228"/>
    <lineage>
        <taxon>Bacteria</taxon>
        <taxon>Bacillati</taxon>
        <taxon>Actinomycetota</taxon>
        <taxon>Actinomycetes</taxon>
        <taxon>Geodermatophilales</taxon>
        <taxon>Geodermatophilaceae</taxon>
        <taxon>Blastococcus</taxon>
    </lineage>
</organism>
<accession>A0A1I2JF03</accession>
<proteinExistence type="predicted"/>
<dbReference type="RefSeq" id="WP_092201885.1">
    <property type="nucleotide sequence ID" value="NZ_FOND01000016.1"/>
</dbReference>
<sequence length="60" mass="6644">MSAETRAGGSGGPSGPERPSVVAARQLAEEARQRRYQPRSRLPPRLRRSRRFQALASVAR</sequence>
<evidence type="ECO:0000313" key="3">
    <source>
        <dbReference type="Proteomes" id="UP000198589"/>
    </source>
</evidence>
<gene>
    <name evidence="2" type="ORF">SAMN05216574_11617</name>
</gene>
<dbReference type="Proteomes" id="UP000198589">
    <property type="component" value="Unassembled WGS sequence"/>
</dbReference>
<keyword evidence="3" id="KW-1185">Reference proteome</keyword>
<feature type="compositionally biased region" description="Basic residues" evidence="1">
    <location>
        <begin position="34"/>
        <end position="51"/>
    </location>
</feature>
<feature type="region of interest" description="Disordered" evidence="1">
    <location>
        <begin position="1"/>
        <end position="60"/>
    </location>
</feature>
<dbReference type="STRING" id="1798228.SAMN05216574_11617"/>